<sequence>MDITDDQAILDLLTLSNDVIESIQHAESAGSQPPTYGRSTIPKGTTMALTQAWEAESNPTQPQSSTSPSQLDHIRVDQDSNKNHDNLKNQLDNHHHTNQDSETHPNIQANPPVNCTNEEDNPKLVQQRDPSTTWEGGSMLDRELDAIQSKIKRGKTTKSAHQPSHTATHQTPNNLDDNIKKGPQISNNRDHTYSKSPTTKHTAKSNQDRLSNQKRHRFLPTTFPGHRREYSLSFSDGRCSITEWCNPTCRPITAIPSVQRCTCGECPRRCSMCWNDS</sequence>
<proteinExistence type="predicted"/>
<evidence type="ECO:0000313" key="14">
    <source>
        <dbReference type="EMBL" id="BAV25262.1"/>
    </source>
</evidence>
<keyword evidence="9" id="KW-1089">Inhibition of host MDA5 by virus</keyword>
<dbReference type="Pfam" id="PF13008">
    <property type="entry name" value="zf-Paramyx-P"/>
    <property type="match status" value="1"/>
</dbReference>
<feature type="compositionally biased region" description="Low complexity" evidence="11">
    <location>
        <begin position="59"/>
        <end position="70"/>
    </location>
</feature>
<keyword evidence="6" id="KW-0479">Metal-binding</keyword>
<organism evidence="14">
    <name type="scientific">avian paramyxovirus 5</name>
    <dbReference type="NCBI Taxonomy" id="2560315"/>
    <lineage>
        <taxon>Viruses</taxon>
        <taxon>Riboviria</taxon>
        <taxon>Orthornavirae</taxon>
        <taxon>Negarnaviricota</taxon>
        <taxon>Haploviricotina</taxon>
        <taxon>Monjiviricetes</taxon>
        <taxon>Mononegavirales</taxon>
        <taxon>Paramyxoviridae</taxon>
        <taxon>Avulavirinae</taxon>
        <taxon>Metaavulavirus</taxon>
        <taxon>Metaavulavirus kunitachiense</taxon>
    </lineage>
</organism>
<keyword evidence="8" id="KW-0922">Interferon antiviral system evasion</keyword>
<dbReference type="EMBL" id="LC168750">
    <property type="protein sequence ID" value="BAV25262.1"/>
    <property type="molecule type" value="Viral_cRNA"/>
</dbReference>
<feature type="compositionally biased region" description="Polar residues" evidence="11">
    <location>
        <begin position="159"/>
        <end position="176"/>
    </location>
</feature>
<dbReference type="GO" id="GO:0043657">
    <property type="term" value="C:host cell"/>
    <property type="evidence" value="ECO:0007669"/>
    <property type="project" value="UniProtKB-SubCell"/>
</dbReference>
<keyword evidence="7" id="KW-0862">Zinc</keyword>
<evidence type="ECO:0000256" key="8">
    <source>
        <dbReference type="ARBA" id="ARBA00023258"/>
    </source>
</evidence>
<reference evidence="14" key="1">
    <citation type="submission" date="2016-07" db="EMBL/GenBank/DDBJ databases">
        <title>Complete genome sequence of avian paramyxovirus serotype 5, APMV-5/budgerigar/Japan/TI/75 strain.</title>
        <authorList>
            <person name="Hiono T."/>
            <person name="Matsuno K."/>
            <person name="Tuchiya K."/>
            <person name="Lin Z."/>
            <person name="Okamatsu M."/>
            <person name="Sakoda Y."/>
        </authorList>
    </citation>
    <scope>NUCLEOTIDE SEQUENCE</scope>
    <source>
        <strain evidence="14">APMV-5/budgerigar/Japan/TI/75</strain>
    </source>
</reference>
<dbReference type="Gene3D" id="4.10.80.340">
    <property type="match status" value="1"/>
</dbReference>
<dbReference type="InterPro" id="IPR025909">
    <property type="entry name" value="Soyouz_module"/>
</dbReference>
<feature type="compositionally biased region" description="Basic and acidic residues" evidence="11">
    <location>
        <begin position="79"/>
        <end position="103"/>
    </location>
</feature>
<evidence type="ECO:0000256" key="5">
    <source>
        <dbReference type="ARBA" id="ARBA00022632"/>
    </source>
</evidence>
<feature type="domain" description="Paramyxovirinae protein V zinc-binding" evidence="12">
    <location>
        <begin position="231"/>
        <end position="273"/>
    </location>
</feature>
<feature type="compositionally biased region" description="Polar residues" evidence="11">
    <location>
        <begin position="104"/>
        <end position="116"/>
    </location>
</feature>
<keyword evidence="2" id="KW-1113">Inhibition of host RLR pathway by virus</keyword>
<protein>
    <submittedName>
        <fullName evidence="14">V protein</fullName>
    </submittedName>
</protein>
<dbReference type="GO" id="GO:0046872">
    <property type="term" value="F:metal ion binding"/>
    <property type="evidence" value="ECO:0007669"/>
    <property type="project" value="UniProtKB-KW"/>
</dbReference>
<evidence type="ECO:0000256" key="4">
    <source>
        <dbReference type="ARBA" id="ARBA00022581"/>
    </source>
</evidence>
<evidence type="ECO:0000256" key="7">
    <source>
        <dbReference type="ARBA" id="ARBA00022833"/>
    </source>
</evidence>
<dbReference type="GO" id="GO:0039554">
    <property type="term" value="P:symbiont-mediated suppression of host cytoplasmic pattern recognition receptor signaling pathway via inhibition of MDA-5 activity"/>
    <property type="evidence" value="ECO:0007669"/>
    <property type="project" value="UniProtKB-KW"/>
</dbReference>
<evidence type="ECO:0000256" key="11">
    <source>
        <dbReference type="SAM" id="MobiDB-lite"/>
    </source>
</evidence>
<evidence type="ECO:0000256" key="6">
    <source>
        <dbReference type="ARBA" id="ARBA00022723"/>
    </source>
</evidence>
<feature type="compositionally biased region" description="Polar residues" evidence="11">
    <location>
        <begin position="194"/>
        <end position="210"/>
    </location>
</feature>
<feature type="domain" description="Phosphoprotein P soyouz module" evidence="13">
    <location>
        <begin position="1"/>
        <end position="59"/>
    </location>
</feature>
<keyword evidence="3" id="KW-0691">RNA editing</keyword>
<evidence type="ECO:0000256" key="3">
    <source>
        <dbReference type="ARBA" id="ARBA00022495"/>
    </source>
</evidence>
<accession>A0A1B4WRU2</accession>
<evidence type="ECO:0000256" key="2">
    <source>
        <dbReference type="ARBA" id="ARBA00022482"/>
    </source>
</evidence>
<keyword evidence="10" id="KW-0899">Viral immunoevasion</keyword>
<evidence type="ECO:0000256" key="1">
    <source>
        <dbReference type="ARBA" id="ARBA00004340"/>
    </source>
</evidence>
<feature type="region of interest" description="Disordered" evidence="11">
    <location>
        <begin position="79"/>
        <end position="215"/>
    </location>
</feature>
<keyword evidence="4" id="KW-0945">Host-virus interaction</keyword>
<evidence type="ECO:0000259" key="13">
    <source>
        <dbReference type="Pfam" id="PF14313"/>
    </source>
</evidence>
<dbReference type="InterPro" id="IPR024279">
    <property type="entry name" value="Paramyx_V_Zn-bd"/>
</dbReference>
<comment type="subcellular location">
    <subcellularLocation>
        <location evidence="1">Host cell</location>
    </subcellularLocation>
</comment>
<gene>
    <name evidence="14" type="primary">P</name>
</gene>
<evidence type="ECO:0000256" key="10">
    <source>
        <dbReference type="ARBA" id="ARBA00023280"/>
    </source>
</evidence>
<evidence type="ECO:0000259" key="12">
    <source>
        <dbReference type="Pfam" id="PF13008"/>
    </source>
</evidence>
<name>A0A1B4WRU2_9MONO</name>
<feature type="region of interest" description="Disordered" evidence="11">
    <location>
        <begin position="53"/>
        <end position="72"/>
    </location>
</feature>
<keyword evidence="5" id="KW-1090">Inhibition of host innate immune response by virus</keyword>
<evidence type="ECO:0000256" key="9">
    <source>
        <dbReference type="ARBA" id="ARBA00023260"/>
    </source>
</evidence>
<dbReference type="Pfam" id="PF14313">
    <property type="entry name" value="Soyouz_module"/>
    <property type="match status" value="1"/>
</dbReference>